<accession>A0A841IQ01</accession>
<feature type="chain" id="PRO_5032635982" evidence="2">
    <location>
        <begin position="27"/>
        <end position="70"/>
    </location>
</feature>
<feature type="signal peptide" evidence="2">
    <location>
        <begin position="1"/>
        <end position="26"/>
    </location>
</feature>
<proteinExistence type="predicted"/>
<evidence type="ECO:0000313" key="4">
    <source>
        <dbReference type="Proteomes" id="UP000536604"/>
    </source>
</evidence>
<feature type="compositionally biased region" description="Low complexity" evidence="1">
    <location>
        <begin position="29"/>
        <end position="48"/>
    </location>
</feature>
<dbReference type="EMBL" id="JACHJO010000001">
    <property type="protein sequence ID" value="MBB6118411.1"/>
    <property type="molecule type" value="Genomic_DNA"/>
</dbReference>
<feature type="region of interest" description="Disordered" evidence="1">
    <location>
        <begin position="29"/>
        <end position="50"/>
    </location>
</feature>
<dbReference type="RefSeq" id="WP_184286238.1">
    <property type="nucleotide sequence ID" value="NZ_JACHJO010000001.1"/>
</dbReference>
<evidence type="ECO:0000313" key="3">
    <source>
        <dbReference type="EMBL" id="MBB6118411.1"/>
    </source>
</evidence>
<reference evidence="3 4" key="1">
    <citation type="submission" date="2020-08" db="EMBL/GenBank/DDBJ databases">
        <title>Genomic Encyclopedia of Type Strains, Phase III (KMG-III): the genomes of soil and plant-associated and newly described type strains.</title>
        <authorList>
            <person name="Whitman W."/>
        </authorList>
    </citation>
    <scope>NUCLEOTIDE SEQUENCE [LARGE SCALE GENOMIC DNA]</scope>
    <source>
        <strain evidence="3 4">CECT 8712</strain>
    </source>
</reference>
<keyword evidence="2" id="KW-0732">Signal</keyword>
<dbReference type="AlphaFoldDB" id="A0A841IQ01"/>
<keyword evidence="4" id="KW-1185">Reference proteome</keyword>
<sequence length="70" mass="6986">MSSRKLAVASALVFGSLALGQAPAAAAPHESTAVSEHAASASADSRSSNGLIGPPQLCQIWLGICPYPVP</sequence>
<organism evidence="3 4">
    <name type="scientific">Nocardiopsis algeriensis</name>
    <dbReference type="NCBI Taxonomy" id="1478215"/>
    <lineage>
        <taxon>Bacteria</taxon>
        <taxon>Bacillati</taxon>
        <taxon>Actinomycetota</taxon>
        <taxon>Actinomycetes</taxon>
        <taxon>Streptosporangiales</taxon>
        <taxon>Nocardiopsidaceae</taxon>
        <taxon>Nocardiopsis</taxon>
    </lineage>
</organism>
<comment type="caution">
    <text evidence="3">The sequence shown here is derived from an EMBL/GenBank/DDBJ whole genome shotgun (WGS) entry which is preliminary data.</text>
</comment>
<gene>
    <name evidence="3" type="ORF">FHS13_000339</name>
</gene>
<protein>
    <submittedName>
        <fullName evidence="3">Uncharacterized protein</fullName>
    </submittedName>
</protein>
<evidence type="ECO:0000256" key="1">
    <source>
        <dbReference type="SAM" id="MobiDB-lite"/>
    </source>
</evidence>
<dbReference type="Proteomes" id="UP000536604">
    <property type="component" value="Unassembled WGS sequence"/>
</dbReference>
<evidence type="ECO:0000256" key="2">
    <source>
        <dbReference type="SAM" id="SignalP"/>
    </source>
</evidence>
<name>A0A841IQ01_9ACTN</name>